<evidence type="ECO:0000313" key="8">
    <source>
        <dbReference type="Proteomes" id="UP000777482"/>
    </source>
</evidence>
<dbReference type="GO" id="GO:0006887">
    <property type="term" value="P:exocytosis"/>
    <property type="evidence" value="ECO:0007669"/>
    <property type="project" value="UniProtKB-KW"/>
</dbReference>
<organism evidence="7 8">
    <name type="scientific">Rhodotorula mucilaginosa</name>
    <name type="common">Yeast</name>
    <name type="synonym">Rhodotorula rubra</name>
    <dbReference type="NCBI Taxonomy" id="5537"/>
    <lineage>
        <taxon>Eukaryota</taxon>
        <taxon>Fungi</taxon>
        <taxon>Dikarya</taxon>
        <taxon>Basidiomycota</taxon>
        <taxon>Pucciniomycotina</taxon>
        <taxon>Microbotryomycetes</taxon>
        <taxon>Sporidiobolales</taxon>
        <taxon>Sporidiobolaceae</taxon>
        <taxon>Rhodotorula</taxon>
    </lineage>
</organism>
<dbReference type="GO" id="GO:0000145">
    <property type="term" value="C:exocyst"/>
    <property type="evidence" value="ECO:0007669"/>
    <property type="project" value="InterPro"/>
</dbReference>
<dbReference type="Proteomes" id="UP000777482">
    <property type="component" value="Unassembled WGS sequence"/>
</dbReference>
<dbReference type="GO" id="GO:0006893">
    <property type="term" value="P:Golgi to plasma membrane transport"/>
    <property type="evidence" value="ECO:0007669"/>
    <property type="project" value="TreeGrafter"/>
</dbReference>
<accession>A0A9P6VYJ3</accession>
<protein>
    <recommendedName>
        <fullName evidence="6">Exocyst complex component Sec3 PIP2-binding N-terminal domain-containing protein</fullName>
    </recommendedName>
</protein>
<feature type="compositionally biased region" description="Pro residues" evidence="5">
    <location>
        <begin position="291"/>
        <end position="306"/>
    </location>
</feature>
<dbReference type="Pfam" id="PF20654">
    <property type="entry name" value="Sec3_C-term"/>
    <property type="match status" value="1"/>
</dbReference>
<dbReference type="SMART" id="SM01313">
    <property type="entry name" value="Sec3-PIP2_bind"/>
    <property type="match status" value="1"/>
</dbReference>
<dbReference type="OrthoDB" id="27109at2759"/>
<gene>
    <name evidence="7" type="ORF">C6P46_005151</name>
</gene>
<feature type="compositionally biased region" description="Pro residues" evidence="5">
    <location>
        <begin position="166"/>
        <end position="176"/>
    </location>
</feature>
<feature type="compositionally biased region" description="Low complexity" evidence="5">
    <location>
        <begin position="122"/>
        <end position="165"/>
    </location>
</feature>
<evidence type="ECO:0000256" key="5">
    <source>
        <dbReference type="SAM" id="MobiDB-lite"/>
    </source>
</evidence>
<name>A0A9P6VYJ3_RHOMI</name>
<dbReference type="Gene3D" id="2.30.29.90">
    <property type="match status" value="1"/>
</dbReference>
<dbReference type="PANTHER" id="PTHR16092">
    <property type="entry name" value="SEC3/SYNTAXIN-RELATED"/>
    <property type="match status" value="1"/>
</dbReference>
<dbReference type="InterPro" id="IPR028258">
    <property type="entry name" value="Sec3-PIP2_bind"/>
</dbReference>
<dbReference type="GO" id="GO:0005546">
    <property type="term" value="F:phosphatidylinositol-4,5-bisphosphate binding"/>
    <property type="evidence" value="ECO:0007669"/>
    <property type="project" value="TreeGrafter"/>
</dbReference>
<dbReference type="EMBL" id="PUHQ01000053">
    <property type="protein sequence ID" value="KAG0659514.1"/>
    <property type="molecule type" value="Genomic_DNA"/>
</dbReference>
<reference evidence="7 8" key="1">
    <citation type="submission" date="2020-11" db="EMBL/GenBank/DDBJ databases">
        <title>Kefir isolates.</title>
        <authorList>
            <person name="Marcisauskas S."/>
            <person name="Kim Y."/>
            <person name="Blasche S."/>
        </authorList>
    </citation>
    <scope>NUCLEOTIDE SEQUENCE [LARGE SCALE GENOMIC DNA]</scope>
    <source>
        <strain evidence="7 8">KR</strain>
    </source>
</reference>
<feature type="domain" description="Exocyst complex component Sec3 PIP2-binding N-terminal" evidence="6">
    <location>
        <begin position="2"/>
        <end position="99"/>
    </location>
</feature>
<feature type="compositionally biased region" description="Low complexity" evidence="5">
    <location>
        <begin position="241"/>
        <end position="266"/>
    </location>
</feature>
<feature type="compositionally biased region" description="Polar residues" evidence="5">
    <location>
        <begin position="360"/>
        <end position="369"/>
    </location>
</feature>
<dbReference type="InterPro" id="IPR019160">
    <property type="entry name" value="Sec3_CC"/>
</dbReference>
<proteinExistence type="inferred from homology"/>
<feature type="region of interest" description="Disordered" evidence="5">
    <location>
        <begin position="452"/>
        <end position="473"/>
    </location>
</feature>
<feature type="compositionally biased region" description="Gly residues" evidence="5">
    <location>
        <begin position="452"/>
        <end position="466"/>
    </location>
</feature>
<feature type="region of interest" description="Disordered" evidence="5">
    <location>
        <begin position="122"/>
        <end position="423"/>
    </location>
</feature>
<evidence type="ECO:0000256" key="2">
    <source>
        <dbReference type="ARBA" id="ARBA00022448"/>
    </source>
</evidence>
<keyword evidence="2" id="KW-0813">Transport</keyword>
<comment type="caution">
    <text evidence="7">The sequence shown here is derived from an EMBL/GenBank/DDBJ whole genome shotgun (WGS) entry which is preliminary data.</text>
</comment>
<sequence length="1219" mass="132799">MAQDYSRAITASLFSGNPPQRDGSCKIHKAKQNPNGSFSIGKTWELHDLQRVQRLIAGRPHPIEFTLVINHKTYRYDTELPSSQQAQFLVTLVRCWRKYMAGIGRAQPDLVLVGFSVDTPAGPAATPSTSTSAPSATIAGPSHLGAPSTSAPQQHQQQQHQQRQPSPLPPPIPAPPLASSASHPPPPSTGTRPVQHRPSDPVASDNSNAASVSRQAQRAPSTTTTQTQHGAGEAGGGGSGSSRPTSFSAAKDPSPFDKQQQKQQQRPPSPPRQHRPCTADSAKQSAASSAVPPPPHAAAQPRPPQPAAAAAVKSSSSTGGGEGGLSRFQQLQQASRDRRPSGVAPDEGGAAPNLDGKKQVASTSMTGSKNGNNGIGIGIDMSGGKLTTASASAPGGGGGSRASPVTPPPPAPPTTTTNGSADEVLDNETILANVEEMLEGFEWRGGDIGGGGALMGSRGGNAGGGGRKGRSKADEMERRLISELKALEAVRSVLSLCLFFPLSLSLSPYAITLSPSLALLPSTPPPRDTSSKLADSCHASIHAIMESDDRVVGVVKQVDDALAELDKMDLMIGLYKTQLNLMNDDIAHIESQNRGLQVQTSNQRALLDEIDKLMSTIHIPDGDMTALTQESLESQQGIERLERAAVSLYKALLSTRDTDMAAASERVGEYHTKASQFAKRVFDFLTVMFKFQIDQVVNPKNPADKAPKGTLPRHDKMEDFLGRYCGLMLFVKETDQARYQQICSAYFSAMSELHRQEIRDLMAYLRGQVRKATEEELEASFVPRESPTIRQQSMRRVGTIARAPLEVGRKEKDKDGKYHGSEVFSRAIQEIAPHLVREQGFISDFLNITSVDTSITFADYMMLETFFRRSASAHLAQQAQQGKLRDIKTAMELVFGFLEGELKSWIDDVLQKDPMQVVGILSVLDANASRGGNDFVARTLQKQYQRLVVLLERSTKEQIRSIEHTKLTLKKRKGVVPFVRVFPLYVARVESQLDGSPGPNVRKVIDAQYDRVTAAIFDCLQQMAKMDGEGQGNEGKDQLNYHVILIENMHHIIAVFTHKQRVPALSPFVSQARERYDQNLAAYIRLVLRRPLARPLDYFAGLEQLLRTMPPTEVSLHSAYTRSALRRVTGELRAKDLRKAIDALYKRVDKHFGGEVSNQAADHTDVLKTVWKACEEEMVRLVTAWKGLIAKCYPDEKSGNIELGKQDLHTLFSNAQNYS</sequence>
<dbReference type="AlphaFoldDB" id="A0A9P6VYJ3"/>
<evidence type="ECO:0000259" key="6">
    <source>
        <dbReference type="SMART" id="SM01313"/>
    </source>
</evidence>
<dbReference type="PANTHER" id="PTHR16092:SF14">
    <property type="entry name" value="EXOCYST COMPLEX COMPONENT 1 ISOFORM X1"/>
    <property type="match status" value="1"/>
</dbReference>
<dbReference type="InterPro" id="IPR048628">
    <property type="entry name" value="Sec3_C"/>
</dbReference>
<feature type="compositionally biased region" description="Low complexity" evidence="5">
    <location>
        <begin position="281"/>
        <end position="290"/>
    </location>
</feature>
<comment type="similarity">
    <text evidence="1">Belongs to the SEC3 family.</text>
</comment>
<evidence type="ECO:0000256" key="1">
    <source>
        <dbReference type="ARBA" id="ARBA00006518"/>
    </source>
</evidence>
<evidence type="ECO:0000256" key="4">
    <source>
        <dbReference type="ARBA" id="ARBA00023054"/>
    </source>
</evidence>
<dbReference type="GO" id="GO:0005886">
    <property type="term" value="C:plasma membrane"/>
    <property type="evidence" value="ECO:0007669"/>
    <property type="project" value="TreeGrafter"/>
</dbReference>
<keyword evidence="8" id="KW-1185">Reference proteome</keyword>
<feature type="compositionally biased region" description="Low complexity" evidence="5">
    <location>
        <begin position="307"/>
        <end position="317"/>
    </location>
</feature>
<feature type="compositionally biased region" description="Low complexity" evidence="5">
    <location>
        <begin position="200"/>
        <end position="231"/>
    </location>
</feature>
<dbReference type="Pfam" id="PF09763">
    <property type="entry name" value="Sec3_CC"/>
    <property type="match status" value="1"/>
</dbReference>
<keyword evidence="3" id="KW-0268">Exocytosis</keyword>
<dbReference type="Pfam" id="PF15277">
    <property type="entry name" value="Sec3-PIP2_bind"/>
    <property type="match status" value="1"/>
</dbReference>
<evidence type="ECO:0000313" key="7">
    <source>
        <dbReference type="EMBL" id="KAG0659514.1"/>
    </source>
</evidence>
<keyword evidence="4" id="KW-0175">Coiled coil</keyword>
<evidence type="ECO:0000256" key="3">
    <source>
        <dbReference type="ARBA" id="ARBA00022483"/>
    </source>
</evidence>